<proteinExistence type="predicted"/>
<dbReference type="EMBL" id="JAEUBD010000763">
    <property type="protein sequence ID" value="KAH3672470.1"/>
    <property type="molecule type" value="Genomic_DNA"/>
</dbReference>
<reference evidence="2" key="2">
    <citation type="submission" date="2021-01" db="EMBL/GenBank/DDBJ databases">
        <authorList>
            <person name="Schikora-Tamarit M.A."/>
        </authorList>
    </citation>
    <scope>NUCLEOTIDE SEQUENCE</scope>
    <source>
        <strain evidence="2">NCAIM Y.01608</strain>
    </source>
</reference>
<organism evidence="2 3">
    <name type="scientific">Ogataea polymorpha</name>
    <dbReference type="NCBI Taxonomy" id="460523"/>
    <lineage>
        <taxon>Eukaryota</taxon>
        <taxon>Fungi</taxon>
        <taxon>Dikarya</taxon>
        <taxon>Ascomycota</taxon>
        <taxon>Saccharomycotina</taxon>
        <taxon>Pichiomycetes</taxon>
        <taxon>Pichiales</taxon>
        <taxon>Pichiaceae</taxon>
        <taxon>Ogataea</taxon>
    </lineage>
</organism>
<accession>A0A9P8TBJ6</accession>
<comment type="caution">
    <text evidence="2">The sequence shown here is derived from an EMBL/GenBank/DDBJ whole genome shotgun (WGS) entry which is preliminary data.</text>
</comment>
<feature type="region of interest" description="Disordered" evidence="1">
    <location>
        <begin position="47"/>
        <end position="68"/>
    </location>
</feature>
<name>A0A9P8TBJ6_9ASCO</name>
<keyword evidence="3" id="KW-1185">Reference proteome</keyword>
<evidence type="ECO:0000313" key="3">
    <source>
        <dbReference type="Proteomes" id="UP000788993"/>
    </source>
</evidence>
<dbReference type="Proteomes" id="UP000788993">
    <property type="component" value="Unassembled WGS sequence"/>
</dbReference>
<dbReference type="AlphaFoldDB" id="A0A9P8TBJ6"/>
<evidence type="ECO:0000313" key="2">
    <source>
        <dbReference type="EMBL" id="KAH3672470.1"/>
    </source>
</evidence>
<reference evidence="2" key="1">
    <citation type="journal article" date="2021" name="Open Biol.">
        <title>Shared evolutionary footprints suggest mitochondrial oxidative damage underlies multiple complex I losses in fungi.</title>
        <authorList>
            <person name="Schikora-Tamarit M.A."/>
            <person name="Marcet-Houben M."/>
            <person name="Nosek J."/>
            <person name="Gabaldon T."/>
        </authorList>
    </citation>
    <scope>NUCLEOTIDE SEQUENCE</scope>
    <source>
        <strain evidence="2">NCAIM Y.01608</strain>
    </source>
</reference>
<protein>
    <submittedName>
        <fullName evidence="2">Uncharacterized protein</fullName>
    </submittedName>
</protein>
<gene>
    <name evidence="2" type="ORF">OGATHE_002311</name>
</gene>
<sequence length="114" mass="12309">MNFDPYWATLVMEPSGFLVTVRADSSTSNLKFFPFRNDGRLFDTSISTSSSPESCSGTSSTSAYGSSPPLSIRAVFLIPNALFICVSSQRSGSCFRFCPRGSTISVSRISTPLL</sequence>
<evidence type="ECO:0000256" key="1">
    <source>
        <dbReference type="SAM" id="MobiDB-lite"/>
    </source>
</evidence>